<dbReference type="Gene3D" id="2.60.40.790">
    <property type="match status" value="1"/>
</dbReference>
<reference evidence="5" key="2">
    <citation type="submission" date="2020-12" db="EMBL/GenBank/DDBJ databases">
        <title>New Spironucleus salmonicida genome in near-complete chromosomes.</title>
        <authorList>
            <person name="Xu F."/>
            <person name="Kurt Z."/>
            <person name="Jimenez-Gonzalez A."/>
            <person name="Astvaldsson A."/>
            <person name="Andersson J.O."/>
            <person name="Svard S.G."/>
        </authorList>
    </citation>
    <scope>NUCLEOTIDE SEQUENCE</scope>
    <source>
        <strain evidence="5">ATCC 50377</strain>
    </source>
</reference>
<dbReference type="GO" id="GO:0005829">
    <property type="term" value="C:cytosol"/>
    <property type="evidence" value="ECO:0007669"/>
    <property type="project" value="TreeGrafter"/>
</dbReference>
<gene>
    <name evidence="4" type="ORF">SS50377_18897</name>
    <name evidence="5" type="ORF">SS50377_28624</name>
</gene>
<proteinExistence type="inferred from homology"/>
<dbReference type="EMBL" id="AUWU02000009">
    <property type="protein sequence ID" value="KAH0569668.1"/>
    <property type="molecule type" value="Genomic_DNA"/>
</dbReference>
<dbReference type="AlphaFoldDB" id="V6LAW7"/>
<dbReference type="GO" id="GO:0051087">
    <property type="term" value="F:protein-folding chaperone binding"/>
    <property type="evidence" value="ECO:0007669"/>
    <property type="project" value="TreeGrafter"/>
</dbReference>
<dbReference type="Proteomes" id="UP000018208">
    <property type="component" value="Unassembled WGS sequence"/>
</dbReference>
<dbReference type="VEuPathDB" id="GiardiaDB:SS50377_28624"/>
<dbReference type="InterPro" id="IPR007052">
    <property type="entry name" value="CS_dom"/>
</dbReference>
<dbReference type="PANTHER" id="PTHR22932">
    <property type="entry name" value="TELOMERASE-BINDING PROTEIN P23 HSP90 CO-CHAPERONE"/>
    <property type="match status" value="1"/>
</dbReference>
<dbReference type="FunFam" id="2.60.40.790:FF:000039">
    <property type="entry name" value="CS domain containing protein"/>
    <property type="match status" value="1"/>
</dbReference>
<dbReference type="EMBL" id="KI546169">
    <property type="protein sequence ID" value="EST41557.1"/>
    <property type="molecule type" value="Genomic_DNA"/>
</dbReference>
<dbReference type="GO" id="GO:0005634">
    <property type="term" value="C:nucleus"/>
    <property type="evidence" value="ECO:0007669"/>
    <property type="project" value="TreeGrafter"/>
</dbReference>
<dbReference type="PROSITE" id="PS51203">
    <property type="entry name" value="CS"/>
    <property type="match status" value="1"/>
</dbReference>
<organism evidence="4">
    <name type="scientific">Spironucleus salmonicida</name>
    <dbReference type="NCBI Taxonomy" id="348837"/>
    <lineage>
        <taxon>Eukaryota</taxon>
        <taxon>Metamonada</taxon>
        <taxon>Diplomonadida</taxon>
        <taxon>Hexamitidae</taxon>
        <taxon>Hexamitinae</taxon>
        <taxon>Spironucleus</taxon>
    </lineage>
</organism>
<evidence type="ECO:0000313" key="5">
    <source>
        <dbReference type="EMBL" id="KAH0569668.1"/>
    </source>
</evidence>
<dbReference type="GO" id="GO:0051879">
    <property type="term" value="F:Hsp90 protein binding"/>
    <property type="evidence" value="ECO:0007669"/>
    <property type="project" value="InterPro"/>
</dbReference>
<evidence type="ECO:0000259" key="3">
    <source>
        <dbReference type="PROSITE" id="PS51203"/>
    </source>
</evidence>
<evidence type="ECO:0000313" key="6">
    <source>
        <dbReference type="Proteomes" id="UP000018208"/>
    </source>
</evidence>
<dbReference type="OrthoDB" id="1564555at2759"/>
<protein>
    <submittedName>
        <fullName evidence="5">Chaperone HSP82</fullName>
    </submittedName>
    <submittedName>
        <fullName evidence="4">Putative Wos2 protein</fullName>
    </submittedName>
</protein>
<feature type="region of interest" description="Disordered" evidence="2">
    <location>
        <begin position="109"/>
        <end position="158"/>
    </location>
</feature>
<dbReference type="InterPro" id="IPR008978">
    <property type="entry name" value="HSP20-like_chaperone"/>
</dbReference>
<dbReference type="GO" id="GO:0006457">
    <property type="term" value="P:protein folding"/>
    <property type="evidence" value="ECO:0007669"/>
    <property type="project" value="TreeGrafter"/>
</dbReference>
<dbReference type="PANTHER" id="PTHR22932:SF1">
    <property type="entry name" value="CO-CHAPERONE PROTEIN DAF-41"/>
    <property type="match status" value="1"/>
</dbReference>
<dbReference type="Pfam" id="PF04969">
    <property type="entry name" value="CS"/>
    <property type="match status" value="1"/>
</dbReference>
<feature type="domain" description="CS" evidence="3">
    <location>
        <begin position="1"/>
        <end position="89"/>
    </location>
</feature>
<keyword evidence="6" id="KW-1185">Reference proteome</keyword>
<sequence length="158" mass="18143">MVHPTIFWAQNKDVVYLRIQVSSAANVDIKMEETSFSFTCNADKQDYSCKFNLFKEVDPSACKFKNLAQSIEVLLTKKTVEKEFWPTLNNGGKLPYVRVDFDRWIDEDEEEKPKTAMPDMGNFGGMDFSNFDPSQFKMPEGEKGAEDDEGQGEEQQQE</sequence>
<dbReference type="GO" id="GO:0051131">
    <property type="term" value="P:chaperone-mediated protein complex assembly"/>
    <property type="evidence" value="ECO:0007669"/>
    <property type="project" value="TreeGrafter"/>
</dbReference>
<feature type="compositionally biased region" description="Acidic residues" evidence="2">
    <location>
        <begin position="145"/>
        <end position="158"/>
    </location>
</feature>
<name>V6LAW7_9EUKA</name>
<dbReference type="SUPFAM" id="SSF49764">
    <property type="entry name" value="HSP20-like chaperones"/>
    <property type="match status" value="1"/>
</dbReference>
<evidence type="ECO:0000256" key="1">
    <source>
        <dbReference type="ARBA" id="ARBA00025733"/>
    </source>
</evidence>
<evidence type="ECO:0000256" key="2">
    <source>
        <dbReference type="SAM" id="MobiDB-lite"/>
    </source>
</evidence>
<dbReference type="CDD" id="cd06465">
    <property type="entry name" value="p23_hB-ind1_like"/>
    <property type="match status" value="1"/>
</dbReference>
<accession>V6LAW7</accession>
<comment type="similarity">
    <text evidence="1">Belongs to the p23/wos2 family.</text>
</comment>
<dbReference type="InterPro" id="IPR045250">
    <property type="entry name" value="p23-like"/>
</dbReference>
<reference evidence="4 5" key="1">
    <citation type="journal article" date="2014" name="PLoS Genet.">
        <title>The Genome of Spironucleus salmonicida Highlights a Fish Pathogen Adapted to Fluctuating Environments.</title>
        <authorList>
            <person name="Xu F."/>
            <person name="Jerlstrom-Hultqvist J."/>
            <person name="Einarsson E."/>
            <person name="Astvaldsson A."/>
            <person name="Svard S.G."/>
            <person name="Andersson J.O."/>
        </authorList>
    </citation>
    <scope>NUCLEOTIDE SEQUENCE</scope>
    <source>
        <strain evidence="5">ATCC 50377</strain>
    </source>
</reference>
<evidence type="ECO:0000313" key="4">
    <source>
        <dbReference type="EMBL" id="EST41557.1"/>
    </source>
</evidence>